<dbReference type="Pfam" id="PF06463">
    <property type="entry name" value="Mob_synth_C"/>
    <property type="match status" value="1"/>
</dbReference>
<dbReference type="GO" id="GO:0061799">
    <property type="term" value="F:cyclic pyranopterin monophosphate synthase activity"/>
    <property type="evidence" value="ECO:0007669"/>
    <property type="project" value="TreeGrafter"/>
</dbReference>
<dbReference type="AlphaFoldDB" id="F7YXI3"/>
<dbReference type="NCBIfam" id="TIGR02666">
    <property type="entry name" value="moaA"/>
    <property type="match status" value="1"/>
</dbReference>
<reference evidence="14 15" key="1">
    <citation type="submission" date="2010-11" db="EMBL/GenBank/DDBJ databases">
        <title>The complete genome of Thermotoga thermarum DSM 5069.</title>
        <authorList>
            <consortium name="US DOE Joint Genome Institute (JGI-PGF)"/>
            <person name="Lucas S."/>
            <person name="Copeland A."/>
            <person name="Lapidus A."/>
            <person name="Bruce D."/>
            <person name="Goodwin L."/>
            <person name="Pitluck S."/>
            <person name="Kyrpides N."/>
            <person name="Mavromatis K."/>
            <person name="Ivanova N."/>
            <person name="Zeytun A."/>
            <person name="Brettin T."/>
            <person name="Detter J.C."/>
            <person name="Tapia R."/>
            <person name="Han C."/>
            <person name="Land M."/>
            <person name="Hauser L."/>
            <person name="Markowitz V."/>
            <person name="Cheng J.-F."/>
            <person name="Hugenholtz P."/>
            <person name="Woyke T."/>
            <person name="Wu D."/>
            <person name="Spring S."/>
            <person name="Schroeder M."/>
            <person name="Brambilla E."/>
            <person name="Klenk H.-P."/>
            <person name="Eisen J.A."/>
        </authorList>
    </citation>
    <scope>NUCLEOTIDE SEQUENCE [LARGE SCALE GENOMIC DNA]</scope>
    <source>
        <strain evidence="14 15">DSM 5069</strain>
    </source>
</reference>
<evidence type="ECO:0000256" key="7">
    <source>
        <dbReference type="ARBA" id="ARBA00023004"/>
    </source>
</evidence>
<dbReference type="PATRIC" id="fig|688269.3.peg.555"/>
<evidence type="ECO:0000313" key="15">
    <source>
        <dbReference type="Proteomes" id="UP000006804"/>
    </source>
</evidence>
<dbReference type="RefSeq" id="WP_013931847.1">
    <property type="nucleotide sequence ID" value="NC_015707.1"/>
</dbReference>
<comment type="cofactor">
    <cofactor evidence="1">
        <name>[4Fe-4S] cluster</name>
        <dbReference type="ChEBI" id="CHEBI:49883"/>
    </cofactor>
</comment>
<dbReference type="GO" id="GO:0061798">
    <property type="term" value="F:GTP 3',8'-cyclase activity"/>
    <property type="evidence" value="ECO:0007669"/>
    <property type="project" value="UniProtKB-EC"/>
</dbReference>
<dbReference type="STRING" id="688269.Theth_0535"/>
<keyword evidence="9" id="KW-0342">GTP-binding</keyword>
<dbReference type="Proteomes" id="UP000006804">
    <property type="component" value="Chromosome"/>
</dbReference>
<dbReference type="SUPFAM" id="SSF102114">
    <property type="entry name" value="Radical SAM enzymes"/>
    <property type="match status" value="1"/>
</dbReference>
<evidence type="ECO:0000256" key="8">
    <source>
        <dbReference type="ARBA" id="ARBA00023014"/>
    </source>
</evidence>
<dbReference type="eggNOG" id="COG2896">
    <property type="taxonomic scope" value="Bacteria"/>
</dbReference>
<dbReference type="SMART" id="SM00729">
    <property type="entry name" value="Elp3"/>
    <property type="match status" value="1"/>
</dbReference>
<dbReference type="PROSITE" id="PS51918">
    <property type="entry name" value="RADICAL_SAM"/>
    <property type="match status" value="1"/>
</dbReference>
<dbReference type="EMBL" id="CP002351">
    <property type="protein sequence ID" value="AEH50624.1"/>
    <property type="molecule type" value="Genomic_DNA"/>
</dbReference>
<feature type="domain" description="Radical SAM core" evidence="13">
    <location>
        <begin position="4"/>
        <end position="224"/>
    </location>
</feature>
<dbReference type="InterPro" id="IPR058240">
    <property type="entry name" value="rSAM_sf"/>
</dbReference>
<evidence type="ECO:0000256" key="2">
    <source>
        <dbReference type="ARBA" id="ARBA00012167"/>
    </source>
</evidence>
<keyword evidence="3" id="KW-0004">4Fe-4S</keyword>
<evidence type="ECO:0000256" key="4">
    <source>
        <dbReference type="ARBA" id="ARBA00022691"/>
    </source>
</evidence>
<evidence type="ECO:0000256" key="11">
    <source>
        <dbReference type="ARBA" id="ARBA00023239"/>
    </source>
</evidence>
<keyword evidence="10" id="KW-0501">Molybdenum cofactor biosynthesis</keyword>
<dbReference type="SFLD" id="SFLDS00029">
    <property type="entry name" value="Radical_SAM"/>
    <property type="match status" value="1"/>
</dbReference>
<evidence type="ECO:0000256" key="5">
    <source>
        <dbReference type="ARBA" id="ARBA00022723"/>
    </source>
</evidence>
<name>F7YXI3_9THEM</name>
<evidence type="ECO:0000256" key="9">
    <source>
        <dbReference type="ARBA" id="ARBA00023134"/>
    </source>
</evidence>
<evidence type="ECO:0000256" key="6">
    <source>
        <dbReference type="ARBA" id="ARBA00022741"/>
    </source>
</evidence>
<dbReference type="HOGENOM" id="CLU_009273_0_1_0"/>
<accession>F7YXI3</accession>
<dbReference type="Gene3D" id="3.20.20.70">
    <property type="entry name" value="Aldolase class I"/>
    <property type="match status" value="1"/>
</dbReference>
<keyword evidence="5" id="KW-0479">Metal-binding</keyword>
<evidence type="ECO:0000256" key="12">
    <source>
        <dbReference type="ARBA" id="ARBA00048697"/>
    </source>
</evidence>
<dbReference type="Pfam" id="PF04055">
    <property type="entry name" value="Radical_SAM"/>
    <property type="match status" value="1"/>
</dbReference>
<keyword evidence="11" id="KW-0456">Lyase</keyword>
<organism evidence="14 15">
    <name type="scientific">Pseudothermotoga thermarum DSM 5069</name>
    <dbReference type="NCBI Taxonomy" id="688269"/>
    <lineage>
        <taxon>Bacteria</taxon>
        <taxon>Thermotogati</taxon>
        <taxon>Thermotogota</taxon>
        <taxon>Thermotogae</taxon>
        <taxon>Thermotogales</taxon>
        <taxon>Thermotogaceae</taxon>
        <taxon>Pseudothermotoga</taxon>
    </lineage>
</organism>
<dbReference type="UniPathway" id="UPA00344"/>
<dbReference type="KEGG" id="tta:Theth_0535"/>
<dbReference type="GO" id="GO:0006777">
    <property type="term" value="P:Mo-molybdopterin cofactor biosynthetic process"/>
    <property type="evidence" value="ECO:0007669"/>
    <property type="project" value="UniProtKB-KW"/>
</dbReference>
<dbReference type="InterPro" id="IPR007197">
    <property type="entry name" value="rSAM"/>
</dbReference>
<dbReference type="InterPro" id="IPR013785">
    <property type="entry name" value="Aldolase_TIM"/>
</dbReference>
<gene>
    <name evidence="14" type="ORF">Theth_0535</name>
</gene>
<dbReference type="InterPro" id="IPR000385">
    <property type="entry name" value="MoaA_NifB_PqqE_Fe-S-bd_CS"/>
</dbReference>
<dbReference type="GO" id="GO:0046872">
    <property type="term" value="F:metal ion binding"/>
    <property type="evidence" value="ECO:0007669"/>
    <property type="project" value="UniProtKB-KW"/>
</dbReference>
<dbReference type="CDD" id="cd21117">
    <property type="entry name" value="Twitch_MoaA"/>
    <property type="match status" value="1"/>
</dbReference>
<dbReference type="InterPro" id="IPR050105">
    <property type="entry name" value="MoCo_biosynth_MoaA/MoaC"/>
</dbReference>
<dbReference type="PROSITE" id="PS01305">
    <property type="entry name" value="MOAA_NIFB_PQQE"/>
    <property type="match status" value="1"/>
</dbReference>
<evidence type="ECO:0000256" key="10">
    <source>
        <dbReference type="ARBA" id="ARBA00023150"/>
    </source>
</evidence>
<dbReference type="CDD" id="cd01335">
    <property type="entry name" value="Radical_SAM"/>
    <property type="match status" value="1"/>
</dbReference>
<evidence type="ECO:0000256" key="1">
    <source>
        <dbReference type="ARBA" id="ARBA00001966"/>
    </source>
</evidence>
<dbReference type="PANTHER" id="PTHR22960:SF0">
    <property type="entry name" value="MOLYBDENUM COFACTOR BIOSYNTHESIS PROTEIN 1"/>
    <property type="match status" value="1"/>
</dbReference>
<dbReference type="EC" id="4.1.99.22" evidence="2"/>
<comment type="catalytic activity">
    <reaction evidence="12">
        <text>GTP + AH2 + S-adenosyl-L-methionine = (8S)-3',8-cyclo-7,8-dihydroguanosine 5'-triphosphate + 5'-deoxyadenosine + L-methionine + A + H(+)</text>
        <dbReference type="Rhea" id="RHEA:49576"/>
        <dbReference type="ChEBI" id="CHEBI:13193"/>
        <dbReference type="ChEBI" id="CHEBI:15378"/>
        <dbReference type="ChEBI" id="CHEBI:17319"/>
        <dbReference type="ChEBI" id="CHEBI:17499"/>
        <dbReference type="ChEBI" id="CHEBI:37565"/>
        <dbReference type="ChEBI" id="CHEBI:57844"/>
        <dbReference type="ChEBI" id="CHEBI:59789"/>
        <dbReference type="ChEBI" id="CHEBI:131766"/>
        <dbReference type="EC" id="4.1.99.22"/>
    </reaction>
</comment>
<protein>
    <recommendedName>
        <fullName evidence="2">GTP 3',8-cyclase</fullName>
        <ecNumber evidence="2">4.1.99.22</ecNumber>
    </recommendedName>
</protein>
<dbReference type="GO" id="GO:0051539">
    <property type="term" value="F:4 iron, 4 sulfur cluster binding"/>
    <property type="evidence" value="ECO:0007669"/>
    <property type="project" value="UniProtKB-KW"/>
</dbReference>
<dbReference type="OrthoDB" id="9763993at2"/>
<keyword evidence="15" id="KW-1185">Reference proteome</keyword>
<keyword evidence="6" id="KW-0547">Nucleotide-binding</keyword>
<dbReference type="InterPro" id="IPR013483">
    <property type="entry name" value="MoaA"/>
</dbReference>
<keyword evidence="8" id="KW-0411">Iron-sulfur</keyword>
<dbReference type="GO" id="GO:0005525">
    <property type="term" value="F:GTP binding"/>
    <property type="evidence" value="ECO:0007669"/>
    <property type="project" value="UniProtKB-KW"/>
</dbReference>
<dbReference type="SFLD" id="SFLDG01067">
    <property type="entry name" value="SPASM/twitch_domain_containing"/>
    <property type="match status" value="1"/>
</dbReference>
<keyword evidence="7" id="KW-0408">Iron</keyword>
<evidence type="ECO:0000313" key="14">
    <source>
        <dbReference type="EMBL" id="AEH50624.1"/>
    </source>
</evidence>
<evidence type="ECO:0000256" key="3">
    <source>
        <dbReference type="ARBA" id="ARBA00022485"/>
    </source>
</evidence>
<sequence length="310" mass="35055">MIDKYGRKITYLRISVTDRCNFDCFYCIGENRSFIDEENLMKLNEIEILAEVFKKIGIKKVRITGGEPLCREDIVDIVRLFAKEFSVAMTTNGSLLSKFAKDLKRAGLSSVNVSLNSLKPETFFKITRGDLRRTLDGIEEALKVGISLKLNTVVCEHNFEELDELVRFAEKLKVPIRFIELMPIGRKVETRYFERQILQKLAEFDLKFVDIKLGEGPARYFATKDGNYVGVISALSKSFCESCNKIRVSCDGKMYPCLGSTLFVDLLKPLRSGATFDDLQKIVLEAVDLKPSSHTMTSKPVGNKMNQLGG</sequence>
<proteinExistence type="predicted"/>
<dbReference type="SFLD" id="SFLDG01383">
    <property type="entry name" value="cyclic_pyranopterin_phosphate"/>
    <property type="match status" value="1"/>
</dbReference>
<keyword evidence="4" id="KW-0949">S-adenosyl-L-methionine</keyword>
<dbReference type="InterPro" id="IPR006638">
    <property type="entry name" value="Elp3/MiaA/NifB-like_rSAM"/>
</dbReference>
<evidence type="ECO:0000259" key="13">
    <source>
        <dbReference type="PROSITE" id="PS51918"/>
    </source>
</evidence>
<dbReference type="PANTHER" id="PTHR22960">
    <property type="entry name" value="MOLYBDOPTERIN COFACTOR SYNTHESIS PROTEIN A"/>
    <property type="match status" value="1"/>
</dbReference>
<dbReference type="SFLD" id="SFLDG01386">
    <property type="entry name" value="main_SPASM_domain-containing"/>
    <property type="match status" value="1"/>
</dbReference>
<dbReference type="InterPro" id="IPR010505">
    <property type="entry name" value="MoaA_twitch"/>
</dbReference>
<dbReference type="InterPro" id="IPR040064">
    <property type="entry name" value="MoaA-like"/>
</dbReference>